<dbReference type="GO" id="GO:0046872">
    <property type="term" value="F:metal ion binding"/>
    <property type="evidence" value="ECO:0007669"/>
    <property type="project" value="UniProtKB-UniRule"/>
</dbReference>
<dbReference type="CDD" id="cd00887">
    <property type="entry name" value="MoeA"/>
    <property type="match status" value="1"/>
</dbReference>
<evidence type="ECO:0000256" key="2">
    <source>
        <dbReference type="ARBA" id="ARBA00010763"/>
    </source>
</evidence>
<keyword evidence="4" id="KW-0500">Molybdenum</keyword>
<dbReference type="InterPro" id="IPR036425">
    <property type="entry name" value="MoaB/Mog-like_dom_sf"/>
</dbReference>
<evidence type="ECO:0000256" key="1">
    <source>
        <dbReference type="ARBA" id="ARBA00002901"/>
    </source>
</evidence>
<proteinExistence type="inferred from homology"/>
<dbReference type="GO" id="GO:0006777">
    <property type="term" value="P:Mo-molybdopterin cofactor biosynthetic process"/>
    <property type="evidence" value="ECO:0007669"/>
    <property type="project" value="UniProtKB-UniRule"/>
</dbReference>
<evidence type="ECO:0000313" key="7">
    <source>
        <dbReference type="Proteomes" id="UP000175973"/>
    </source>
</evidence>
<dbReference type="GO" id="GO:0061599">
    <property type="term" value="F:molybdopterin molybdotransferase activity"/>
    <property type="evidence" value="ECO:0007669"/>
    <property type="project" value="UniProtKB-UniRule"/>
</dbReference>
<reference evidence="7" key="1">
    <citation type="submission" date="2016-04" db="EMBL/GenBank/DDBJ databases">
        <authorList>
            <person name="Jeon C.O."/>
            <person name="Cho G.Y."/>
            <person name="Jeong H.I."/>
            <person name="Kim K.H."/>
        </authorList>
    </citation>
    <scope>NUCLEOTIDE SEQUENCE [LARGE SCALE GENOMIC DNA]</scope>
    <source>
        <strain evidence="7">LMG 1590</strain>
    </source>
</reference>
<dbReference type="InterPro" id="IPR005110">
    <property type="entry name" value="MoeA_linker/N"/>
</dbReference>
<comment type="function">
    <text evidence="1 4">Catalyzes the insertion of molybdate into adenylated molybdopterin with the concomitant release of AMP.</text>
</comment>
<dbReference type="PANTHER" id="PTHR10192:SF5">
    <property type="entry name" value="GEPHYRIN"/>
    <property type="match status" value="1"/>
</dbReference>
<name>A0A1D8QVG3_9PROT</name>
<dbReference type="Pfam" id="PF00994">
    <property type="entry name" value="MoCF_biosynth"/>
    <property type="match status" value="1"/>
</dbReference>
<dbReference type="Gene3D" id="2.170.190.11">
    <property type="entry name" value="Molybdopterin biosynthesis moea protein, domain 3"/>
    <property type="match status" value="1"/>
</dbReference>
<dbReference type="GO" id="GO:0005829">
    <property type="term" value="C:cytosol"/>
    <property type="evidence" value="ECO:0007669"/>
    <property type="project" value="TreeGrafter"/>
</dbReference>
<dbReference type="InterPro" id="IPR036688">
    <property type="entry name" value="MoeA_C_domain_IV_sf"/>
</dbReference>
<dbReference type="EMBL" id="CP015164">
    <property type="protein sequence ID" value="AOW46322.1"/>
    <property type="molecule type" value="Genomic_DNA"/>
</dbReference>
<dbReference type="InterPro" id="IPR001453">
    <property type="entry name" value="MoaB/Mog_dom"/>
</dbReference>
<dbReference type="EC" id="2.10.1.1" evidence="4"/>
<dbReference type="Gene3D" id="2.40.340.10">
    <property type="entry name" value="MoeA, C-terminal, domain IV"/>
    <property type="match status" value="1"/>
</dbReference>
<comment type="pathway">
    <text evidence="4">Cofactor biosynthesis; molybdopterin biosynthesis.</text>
</comment>
<accession>A0A1D8QVG3</accession>
<dbReference type="AlphaFoldDB" id="A0A1D8QVG3"/>
<keyword evidence="7" id="KW-1185">Reference proteome</keyword>
<dbReference type="InterPro" id="IPR038987">
    <property type="entry name" value="MoeA-like"/>
</dbReference>
<dbReference type="RefSeq" id="WP_070323190.1">
    <property type="nucleotide sequence ID" value="NZ_CP015164.1"/>
</dbReference>
<dbReference type="SUPFAM" id="SSF63882">
    <property type="entry name" value="MoeA N-terminal region -like"/>
    <property type="match status" value="1"/>
</dbReference>
<dbReference type="KEGG" id="aasc:A4S02_05525"/>
<dbReference type="Gene3D" id="3.90.105.10">
    <property type="entry name" value="Molybdopterin biosynthesis moea protein, domain 2"/>
    <property type="match status" value="1"/>
</dbReference>
<keyword evidence="4" id="KW-0479">Metal-binding</keyword>
<dbReference type="InterPro" id="IPR036135">
    <property type="entry name" value="MoeA_linker/N_sf"/>
</dbReference>
<evidence type="ECO:0000313" key="6">
    <source>
        <dbReference type="EMBL" id="AOW46322.1"/>
    </source>
</evidence>
<sequence>MVGSLLASAVSDPKCAVPDMVAYDEAQAILAAYMQNIPLLTTEFVSISQASGRVLAEDIRAVMPRPEADISAMDGYAFRCADMEKAGSVGLPLAGQIAAGDASPSLEKGVACSILTGARIPAGADCVVAQERTSITDGHVHLLEQNVRNGLNIRRSGEEFCKGDMLLEHGLKLDWRHLSILAHQGKEQVSVYKHPKVCVVANGAEFGATATDCRTELNTQLLAAMLQSEGVRVTRYVCGSDSMEALHKLLHQCAQEADILITTGGISVGQTDHVLHVLCQMGAKCLFRRVKMRPGKPMTVMQLGQKMVFCLPGNPGAAAICAQLFIIPFLRGFAGEKQEKKTSMPIEGQSSFAYVAAADTTSFLPVYSTENKGKNLITLVRSVGASDILCLTQATGLVRVSAGTSLQVGDMCQMIPFTA</sequence>
<dbReference type="Pfam" id="PF03453">
    <property type="entry name" value="MoeA_N"/>
    <property type="match status" value="1"/>
</dbReference>
<dbReference type="SUPFAM" id="SSF53218">
    <property type="entry name" value="Molybdenum cofactor biosynthesis proteins"/>
    <property type="match status" value="1"/>
</dbReference>
<evidence type="ECO:0000256" key="3">
    <source>
        <dbReference type="ARBA" id="ARBA00047317"/>
    </source>
</evidence>
<gene>
    <name evidence="6" type="ORF">A4S02_05525</name>
</gene>
<comment type="cofactor">
    <cofactor evidence="4">
        <name>Mg(2+)</name>
        <dbReference type="ChEBI" id="CHEBI:18420"/>
    </cofactor>
</comment>
<organism evidence="6 7">
    <name type="scientific">Acetobacter ascendens</name>
    <dbReference type="NCBI Taxonomy" id="481146"/>
    <lineage>
        <taxon>Bacteria</taxon>
        <taxon>Pseudomonadati</taxon>
        <taxon>Pseudomonadota</taxon>
        <taxon>Alphaproteobacteria</taxon>
        <taxon>Acetobacterales</taxon>
        <taxon>Acetobacteraceae</taxon>
        <taxon>Acetobacter</taxon>
    </lineage>
</organism>
<evidence type="ECO:0000259" key="5">
    <source>
        <dbReference type="SMART" id="SM00852"/>
    </source>
</evidence>
<keyword evidence="4 6" id="KW-0808">Transferase</keyword>
<dbReference type="UniPathway" id="UPA00344"/>
<dbReference type="PANTHER" id="PTHR10192">
    <property type="entry name" value="MOLYBDOPTERIN BIOSYNTHESIS PROTEIN"/>
    <property type="match status" value="1"/>
</dbReference>
<comment type="similarity">
    <text evidence="2 4">Belongs to the MoeA family.</text>
</comment>
<evidence type="ECO:0000256" key="4">
    <source>
        <dbReference type="RuleBase" id="RU365090"/>
    </source>
</evidence>
<keyword evidence="4" id="KW-0460">Magnesium</keyword>
<protein>
    <recommendedName>
        <fullName evidence="4">Molybdopterin molybdenumtransferase</fullName>
        <ecNumber evidence="4">2.10.1.1</ecNumber>
    </recommendedName>
</protein>
<dbReference type="Gene3D" id="3.40.980.10">
    <property type="entry name" value="MoaB/Mog-like domain"/>
    <property type="match status" value="1"/>
</dbReference>
<dbReference type="SMART" id="SM00852">
    <property type="entry name" value="MoCF_biosynth"/>
    <property type="match status" value="1"/>
</dbReference>
<comment type="catalytic activity">
    <reaction evidence="3">
        <text>adenylyl-molybdopterin + molybdate = Mo-molybdopterin + AMP + H(+)</text>
        <dbReference type="Rhea" id="RHEA:35047"/>
        <dbReference type="ChEBI" id="CHEBI:15378"/>
        <dbReference type="ChEBI" id="CHEBI:36264"/>
        <dbReference type="ChEBI" id="CHEBI:62727"/>
        <dbReference type="ChEBI" id="CHEBI:71302"/>
        <dbReference type="ChEBI" id="CHEBI:456215"/>
        <dbReference type="EC" id="2.10.1.1"/>
    </reaction>
</comment>
<feature type="domain" description="MoaB/Mog" evidence="5">
    <location>
        <begin position="198"/>
        <end position="332"/>
    </location>
</feature>
<keyword evidence="4" id="KW-0501">Molybdenum cofactor biosynthesis</keyword>
<dbReference type="Proteomes" id="UP000175973">
    <property type="component" value="Chromosome"/>
</dbReference>